<evidence type="ECO:0000313" key="1">
    <source>
        <dbReference type="EMBL" id="PUZ45807.1"/>
    </source>
</evidence>
<dbReference type="AlphaFoldDB" id="A0A2T7CR32"/>
<protein>
    <submittedName>
        <fullName evidence="1">Uncharacterized protein</fullName>
    </submittedName>
</protein>
<dbReference type="Gramene" id="PUZ45807">
    <property type="protein sequence ID" value="PUZ45807"/>
    <property type="gene ID" value="GQ55_8G254300"/>
</dbReference>
<organism evidence="1 2">
    <name type="scientific">Panicum hallii var. hallii</name>
    <dbReference type="NCBI Taxonomy" id="1504633"/>
    <lineage>
        <taxon>Eukaryota</taxon>
        <taxon>Viridiplantae</taxon>
        <taxon>Streptophyta</taxon>
        <taxon>Embryophyta</taxon>
        <taxon>Tracheophyta</taxon>
        <taxon>Spermatophyta</taxon>
        <taxon>Magnoliopsida</taxon>
        <taxon>Liliopsida</taxon>
        <taxon>Poales</taxon>
        <taxon>Poaceae</taxon>
        <taxon>PACMAD clade</taxon>
        <taxon>Panicoideae</taxon>
        <taxon>Panicodae</taxon>
        <taxon>Paniceae</taxon>
        <taxon>Panicinae</taxon>
        <taxon>Panicum</taxon>
        <taxon>Panicum sect. Panicum</taxon>
    </lineage>
</organism>
<reference evidence="1 2" key="1">
    <citation type="submission" date="2018-04" db="EMBL/GenBank/DDBJ databases">
        <title>WGS assembly of Panicum hallii var. hallii HAL2.</title>
        <authorList>
            <person name="Lovell J."/>
            <person name="Jenkins J."/>
            <person name="Lowry D."/>
            <person name="Mamidi S."/>
            <person name="Sreedasyam A."/>
            <person name="Weng X."/>
            <person name="Barry K."/>
            <person name="Bonette J."/>
            <person name="Campitelli B."/>
            <person name="Daum C."/>
            <person name="Gordon S."/>
            <person name="Gould B."/>
            <person name="Lipzen A."/>
            <person name="MacQueen A."/>
            <person name="Palacio-Mejia J."/>
            <person name="Plott C."/>
            <person name="Shakirov E."/>
            <person name="Shu S."/>
            <person name="Yoshinaga Y."/>
            <person name="Zane M."/>
            <person name="Rokhsar D."/>
            <person name="Grimwood J."/>
            <person name="Schmutz J."/>
            <person name="Juenger T."/>
        </authorList>
    </citation>
    <scope>NUCLEOTIDE SEQUENCE [LARGE SCALE GENOMIC DNA]</scope>
    <source>
        <strain evidence="2">cv. HAL2</strain>
    </source>
</reference>
<sequence>MKQIMADEITIKRVAAINAADKFVSEDVKLSVSSSLKGGIDIEVGSSTLHMPQQSRYGMIQLPFFFLQLFRIFRFALF</sequence>
<keyword evidence="2" id="KW-1185">Reference proteome</keyword>
<dbReference type="EMBL" id="CM009756">
    <property type="protein sequence ID" value="PUZ45807.1"/>
    <property type="molecule type" value="Genomic_DNA"/>
</dbReference>
<proteinExistence type="predicted"/>
<accession>A0A2T7CR32</accession>
<gene>
    <name evidence="1" type="ORF">GQ55_8G254300</name>
</gene>
<dbReference type="Proteomes" id="UP000244336">
    <property type="component" value="Chromosome 8"/>
</dbReference>
<name>A0A2T7CR32_9POAL</name>
<evidence type="ECO:0000313" key="2">
    <source>
        <dbReference type="Proteomes" id="UP000244336"/>
    </source>
</evidence>